<gene>
    <name evidence="1" type="ORF">EJO66_30470</name>
</gene>
<evidence type="ECO:0000313" key="2">
    <source>
        <dbReference type="Proteomes" id="UP000271137"/>
    </source>
</evidence>
<organism evidence="1 2">
    <name type="scientific">Variovorax beijingensis</name>
    <dbReference type="NCBI Taxonomy" id="2496117"/>
    <lineage>
        <taxon>Bacteria</taxon>
        <taxon>Pseudomonadati</taxon>
        <taxon>Pseudomonadota</taxon>
        <taxon>Betaproteobacteria</taxon>
        <taxon>Burkholderiales</taxon>
        <taxon>Comamonadaceae</taxon>
        <taxon>Variovorax</taxon>
    </lineage>
</organism>
<evidence type="ECO:0008006" key="3">
    <source>
        <dbReference type="Google" id="ProtNLM"/>
    </source>
</evidence>
<dbReference type="EMBL" id="RXFQ01000029">
    <property type="protein sequence ID" value="RSZ29173.1"/>
    <property type="molecule type" value="Genomic_DNA"/>
</dbReference>
<accession>A0ABX9ZXB7</accession>
<dbReference type="RefSeq" id="WP_125967009.1">
    <property type="nucleotide sequence ID" value="NZ_RXFQ01000029.1"/>
</dbReference>
<proteinExistence type="predicted"/>
<sequence>MSETVVLYRPTGPEEIALVKKSGFAKWPPRLPEQPIFYPVTNEQYAVDIASDWNVSASGYGCVTRFHVRKAFMDRYEIQKVGGDHHTEWWIPAENLDELNENIVGTIEVIREFRA</sequence>
<dbReference type="Proteomes" id="UP000271137">
    <property type="component" value="Unassembled WGS sequence"/>
</dbReference>
<name>A0ABX9ZXB7_9BURK</name>
<reference evidence="1 2" key="1">
    <citation type="submission" date="2018-12" db="EMBL/GenBank/DDBJ databases">
        <title>The genome sequences of strain 502.</title>
        <authorList>
            <person name="Gao J."/>
            <person name="Sun J."/>
        </authorList>
    </citation>
    <scope>NUCLEOTIDE SEQUENCE [LARGE SCALE GENOMIC DNA]</scope>
    <source>
        <strain evidence="1 2">502</strain>
    </source>
</reference>
<evidence type="ECO:0000313" key="1">
    <source>
        <dbReference type="EMBL" id="RSZ29173.1"/>
    </source>
</evidence>
<comment type="caution">
    <text evidence="1">The sequence shown here is derived from an EMBL/GenBank/DDBJ whole genome shotgun (WGS) entry which is preliminary data.</text>
</comment>
<keyword evidence="2" id="KW-1185">Reference proteome</keyword>
<protein>
    <recommendedName>
        <fullName evidence="3">ADP-ribosylation/crystallin J1</fullName>
    </recommendedName>
</protein>